<dbReference type="PROSITE" id="PS00141">
    <property type="entry name" value="ASP_PROTEASE"/>
    <property type="match status" value="1"/>
</dbReference>
<feature type="transmembrane region" description="Helical" evidence="1">
    <location>
        <begin position="12"/>
        <end position="35"/>
    </location>
</feature>
<evidence type="ECO:0008006" key="4">
    <source>
        <dbReference type="Google" id="ProtNLM"/>
    </source>
</evidence>
<dbReference type="AlphaFoldDB" id="A0A1M2UW68"/>
<dbReference type="SUPFAM" id="SSF50630">
    <property type="entry name" value="Acid proteases"/>
    <property type="match status" value="1"/>
</dbReference>
<dbReference type="NCBIfam" id="TIGR02281">
    <property type="entry name" value="clan_AA_DTGA"/>
    <property type="match status" value="1"/>
</dbReference>
<name>A0A1M2UW68_MARNT</name>
<dbReference type="EMBL" id="MPKY01000001">
    <property type="protein sequence ID" value="OJS99522.1"/>
    <property type="molecule type" value="Genomic_DNA"/>
</dbReference>
<dbReference type="InterPro" id="IPR001969">
    <property type="entry name" value="Aspartic_peptidase_AS"/>
</dbReference>
<dbReference type="Proteomes" id="UP000183986">
    <property type="component" value="Unassembled WGS sequence"/>
</dbReference>
<dbReference type="InterPro" id="IPR021109">
    <property type="entry name" value="Peptidase_aspartic_dom_sf"/>
</dbReference>
<sequence>MSKPGIIKPEIRYLLYFAMFWVVLLAAVTHFFGSWDSQQNNPNQQLVSHTRGSVTEIELQANRQGHYLANGTINNQRVTFILDTGATTVAVSESLAQKAGLRKGQSGLAHTAAGTVNVWSTTIQELRLGDMTFYNVPGTINPAMDPNMVLLGMSVLGQLNFSQQSGVLTLSQDNR</sequence>
<dbReference type="GO" id="GO:0006508">
    <property type="term" value="P:proteolysis"/>
    <property type="evidence" value="ECO:0007669"/>
    <property type="project" value="InterPro"/>
</dbReference>
<evidence type="ECO:0000256" key="1">
    <source>
        <dbReference type="SAM" id="Phobius"/>
    </source>
</evidence>
<keyword evidence="1" id="KW-0472">Membrane</keyword>
<comment type="caution">
    <text evidence="2">The sequence shown here is derived from an EMBL/GenBank/DDBJ whole genome shotgun (WGS) entry which is preliminary data.</text>
</comment>
<dbReference type="CDD" id="cd05483">
    <property type="entry name" value="retropepsin_like_bacteria"/>
    <property type="match status" value="1"/>
</dbReference>
<dbReference type="Gene3D" id="2.40.70.10">
    <property type="entry name" value="Acid Proteases"/>
    <property type="match status" value="1"/>
</dbReference>
<keyword evidence="1" id="KW-1133">Transmembrane helix</keyword>
<evidence type="ECO:0000313" key="3">
    <source>
        <dbReference type="Proteomes" id="UP000183986"/>
    </source>
</evidence>
<reference evidence="2" key="1">
    <citation type="submission" date="2016-11" db="EMBL/GenBank/DDBJ databases">
        <title>Draft Genome Sequence of Marinobacter hydrocarbonoclasticus strain STW2, a polyaromatic aromatic hydrocarbon degrading and denitrifying bacterium from rhizosphere of Seagrass Enhalus acodoides.</title>
        <authorList>
            <person name="Ling J."/>
            <person name="Dong J."/>
        </authorList>
    </citation>
    <scope>NUCLEOTIDE SEQUENCE [LARGE SCALE GENOMIC DNA]</scope>
    <source>
        <strain evidence="2">STW2</strain>
    </source>
</reference>
<dbReference type="InterPro" id="IPR011969">
    <property type="entry name" value="Clan_AA_Asp_peptidase_C"/>
</dbReference>
<gene>
    <name evidence="2" type="ORF">BEE62_05150</name>
</gene>
<keyword evidence="3" id="KW-1185">Reference proteome</keyword>
<organism evidence="2 3">
    <name type="scientific">Marinobacter nauticus</name>
    <name type="common">Marinobacter hydrocarbonoclasticus</name>
    <name type="synonym">Marinobacter aquaeolei</name>
    <dbReference type="NCBI Taxonomy" id="2743"/>
    <lineage>
        <taxon>Bacteria</taxon>
        <taxon>Pseudomonadati</taxon>
        <taxon>Pseudomonadota</taxon>
        <taxon>Gammaproteobacteria</taxon>
        <taxon>Pseudomonadales</taxon>
        <taxon>Marinobacteraceae</taxon>
        <taxon>Marinobacter</taxon>
    </lineage>
</organism>
<dbReference type="GO" id="GO:0004190">
    <property type="term" value="F:aspartic-type endopeptidase activity"/>
    <property type="evidence" value="ECO:0007669"/>
    <property type="project" value="InterPro"/>
</dbReference>
<dbReference type="RefSeq" id="WP_072676531.1">
    <property type="nucleotide sequence ID" value="NZ_MPKY01000001.1"/>
</dbReference>
<dbReference type="OrthoDB" id="185963at2"/>
<accession>A0A1M2UW68</accession>
<evidence type="ECO:0000313" key="2">
    <source>
        <dbReference type="EMBL" id="OJS99522.1"/>
    </source>
</evidence>
<keyword evidence="1" id="KW-0812">Transmembrane</keyword>
<proteinExistence type="predicted"/>
<protein>
    <recommendedName>
        <fullName evidence="4">TIGR02281 family clan AA aspartic protease</fullName>
    </recommendedName>
</protein>
<dbReference type="InterPro" id="IPR034122">
    <property type="entry name" value="Retropepsin-like_bacterial"/>
</dbReference>
<dbReference type="Pfam" id="PF13975">
    <property type="entry name" value="gag-asp_proteas"/>
    <property type="match status" value="1"/>
</dbReference>